<dbReference type="GO" id="GO:0042545">
    <property type="term" value="P:cell wall modification"/>
    <property type="evidence" value="ECO:0007669"/>
    <property type="project" value="InterPro"/>
</dbReference>
<dbReference type="eggNOG" id="ENOG502QVHM">
    <property type="taxonomic scope" value="Eukaryota"/>
</dbReference>
<evidence type="ECO:0000256" key="2">
    <source>
        <dbReference type="ARBA" id="ARBA00022801"/>
    </source>
</evidence>
<dbReference type="Gramene" id="OB02G31400.1">
    <property type="protein sequence ID" value="OB02G31400.1"/>
    <property type="gene ID" value="OB02G31400"/>
</dbReference>
<dbReference type="Pfam" id="PF01095">
    <property type="entry name" value="Pectinesterase"/>
    <property type="match status" value="1"/>
</dbReference>
<keyword evidence="2" id="KW-0378">Hydrolase</keyword>
<dbReference type="EnsemblPlants" id="OB02G31400.1">
    <property type="protein sequence ID" value="OB02G31400.1"/>
    <property type="gene ID" value="OB02G31400"/>
</dbReference>
<dbReference type="OMA" id="WMSAKER"/>
<evidence type="ECO:0000313" key="5">
    <source>
        <dbReference type="EnsemblPlants" id="OB02G31400.1"/>
    </source>
</evidence>
<dbReference type="Gene3D" id="2.160.20.10">
    <property type="entry name" value="Single-stranded right-handed beta-helix, Pectin lyase-like"/>
    <property type="match status" value="1"/>
</dbReference>
<evidence type="ECO:0000256" key="1">
    <source>
        <dbReference type="ARBA" id="ARBA00005184"/>
    </source>
</evidence>
<evidence type="ECO:0000256" key="3">
    <source>
        <dbReference type="ARBA" id="ARBA00023085"/>
    </source>
</evidence>
<reference evidence="5" key="1">
    <citation type="submission" date="2013-04" db="UniProtKB">
        <authorList>
            <consortium name="EnsemblPlants"/>
        </authorList>
    </citation>
    <scope>IDENTIFICATION</scope>
</reference>
<evidence type="ECO:0000313" key="6">
    <source>
        <dbReference type="Proteomes" id="UP000006038"/>
    </source>
</evidence>
<dbReference type="InterPro" id="IPR011050">
    <property type="entry name" value="Pectin_lyase_fold/virulence"/>
</dbReference>
<feature type="domain" description="Pectinesterase catalytic" evidence="4">
    <location>
        <begin position="65"/>
        <end position="189"/>
    </location>
</feature>
<dbReference type="HOGENOM" id="CLU_1386087_0_0_1"/>
<dbReference type="SUPFAM" id="SSF51126">
    <property type="entry name" value="Pectin lyase-like"/>
    <property type="match status" value="1"/>
</dbReference>
<keyword evidence="3" id="KW-0063">Aspartyl esterase</keyword>
<dbReference type="PANTHER" id="PTHR31707">
    <property type="entry name" value="PECTINESTERASE"/>
    <property type="match status" value="1"/>
</dbReference>
<protein>
    <submittedName>
        <fullName evidence="5">Pectinesterase</fullName>
    </submittedName>
</protein>
<dbReference type="GO" id="GO:0045490">
    <property type="term" value="P:pectin catabolic process"/>
    <property type="evidence" value="ECO:0007669"/>
    <property type="project" value="UniProtKB-UniPathway"/>
</dbReference>
<dbReference type="InterPro" id="IPR012334">
    <property type="entry name" value="Pectin_lyas_fold"/>
</dbReference>
<dbReference type="GO" id="GO:0030599">
    <property type="term" value="F:pectinesterase activity"/>
    <property type="evidence" value="ECO:0007669"/>
    <property type="project" value="InterPro"/>
</dbReference>
<comment type="pathway">
    <text evidence="1">Glycan metabolism; pectin degradation; 2-dehydro-3-deoxy-D-gluconate from pectin: step 1/5.</text>
</comment>
<keyword evidence="6" id="KW-1185">Reference proteome</keyword>
<dbReference type="Proteomes" id="UP000006038">
    <property type="component" value="Unassembled WGS sequence"/>
</dbReference>
<dbReference type="AlphaFoldDB" id="J3LES3"/>
<dbReference type="STRING" id="4533.J3LES3"/>
<proteinExistence type="predicted"/>
<organism evidence="5">
    <name type="scientific">Oryza brachyantha</name>
    <name type="common">malo sina</name>
    <dbReference type="NCBI Taxonomy" id="4533"/>
    <lineage>
        <taxon>Eukaryota</taxon>
        <taxon>Viridiplantae</taxon>
        <taxon>Streptophyta</taxon>
        <taxon>Embryophyta</taxon>
        <taxon>Tracheophyta</taxon>
        <taxon>Spermatophyta</taxon>
        <taxon>Magnoliopsida</taxon>
        <taxon>Liliopsida</taxon>
        <taxon>Poales</taxon>
        <taxon>Poaceae</taxon>
        <taxon>BOP clade</taxon>
        <taxon>Oryzoideae</taxon>
        <taxon>Oryzeae</taxon>
        <taxon>Oryzinae</taxon>
        <taxon>Oryza</taxon>
    </lineage>
</organism>
<accession>J3LES3</accession>
<evidence type="ECO:0000259" key="4">
    <source>
        <dbReference type="Pfam" id="PF01095"/>
    </source>
</evidence>
<name>J3LES3_ORYBR</name>
<sequence length="197" mass="22144">MLDLHASESHPDGNEVDVYVNDSHHHEDRHLEEEFSSSPIPTWVGNEERNLLAADEKFVSGLTPNVIVAKDGSDDFTNILAALDALPETYSGRYVIYQEGVYEETVNITNRMANITMYGDGSKMSIITGSKSIAIDTGGDRFMATRLGIRNMAGEEKQQALALWVKSDRSIFFNIRIEGNQDTLFAQGEKDKRERWE</sequence>
<dbReference type="UniPathway" id="UPA00545">
    <property type="reaction ID" value="UER00823"/>
</dbReference>
<dbReference type="InterPro" id="IPR000070">
    <property type="entry name" value="Pectinesterase_cat"/>
</dbReference>